<dbReference type="PROSITE" id="PS51450">
    <property type="entry name" value="LRR"/>
    <property type="match status" value="1"/>
</dbReference>
<feature type="domain" description="Peptidase M60" evidence="3">
    <location>
        <begin position="520"/>
        <end position="841"/>
    </location>
</feature>
<dbReference type="EMBL" id="CP019980">
    <property type="protein sequence ID" value="AVK95662.1"/>
    <property type="molecule type" value="Genomic_DNA"/>
</dbReference>
<dbReference type="Pfam" id="PF00754">
    <property type="entry name" value="F5_F8_type_C"/>
    <property type="match status" value="2"/>
</dbReference>
<dbReference type="InterPro" id="IPR032179">
    <property type="entry name" value="Cry22Aa_Ig-like"/>
</dbReference>
<dbReference type="InterPro" id="IPR008979">
    <property type="entry name" value="Galactose-bd-like_sf"/>
</dbReference>
<proteinExistence type="predicted"/>
<reference evidence="4 6" key="1">
    <citation type="submission" date="2017-03" db="EMBL/GenBank/DDBJ databases">
        <title>The whole genome sequencing and assembly of Lysinibacillus sphaericus DSM 28T strain.</title>
        <authorList>
            <person name="Lee Y.-J."/>
            <person name="Yi H."/>
            <person name="Bahn Y.-S."/>
            <person name="Kim J.F."/>
            <person name="Lee D.-W."/>
        </authorList>
    </citation>
    <scope>NUCLEOTIDE SEQUENCE [LARGE SCALE GENOMIC DNA]</scope>
    <source>
        <strain evidence="4 6">DSM 28</strain>
    </source>
</reference>
<dbReference type="InterPro" id="IPR001611">
    <property type="entry name" value="Leu-rich_rpt"/>
</dbReference>
<evidence type="ECO:0000313" key="7">
    <source>
        <dbReference type="Proteomes" id="UP000255295"/>
    </source>
</evidence>
<dbReference type="SUPFAM" id="SSF52075">
    <property type="entry name" value="Outer arm dynein light chain 1"/>
    <property type="match status" value="1"/>
</dbReference>
<dbReference type="RefSeq" id="WP_024364199.1">
    <property type="nucleotide sequence ID" value="NZ_BJNS01000021.1"/>
</dbReference>
<dbReference type="Gene3D" id="3.80.10.10">
    <property type="entry name" value="Ribonuclease Inhibitor"/>
    <property type="match status" value="1"/>
</dbReference>
<dbReference type="InterPro" id="IPR031161">
    <property type="entry name" value="Peptidase_M60_dom"/>
</dbReference>
<dbReference type="Gene3D" id="2.60.120.1250">
    <property type="entry name" value="Peptidase M60, enhancin-like domain 1"/>
    <property type="match status" value="1"/>
</dbReference>
<dbReference type="Gene3D" id="2.60.120.1060">
    <property type="entry name" value="NPCBM/NEW2 domain"/>
    <property type="match status" value="3"/>
</dbReference>
<feature type="domain" description="F5/8 type C" evidence="2">
    <location>
        <begin position="55"/>
        <end position="209"/>
    </location>
</feature>
<dbReference type="Pfam" id="PF13402">
    <property type="entry name" value="Peptidase_M60"/>
    <property type="match status" value="1"/>
</dbReference>
<dbReference type="SMART" id="SM00776">
    <property type="entry name" value="NPCBM"/>
    <property type="match status" value="3"/>
</dbReference>
<keyword evidence="1" id="KW-0732">Signal</keyword>
<dbReference type="Pfam" id="PF16403">
    <property type="entry name" value="Bact_surface_Ig-like"/>
    <property type="match status" value="3"/>
</dbReference>
<protein>
    <submittedName>
        <fullName evidence="5">Alpha-fucosidase</fullName>
    </submittedName>
</protein>
<dbReference type="SUPFAM" id="SSF49785">
    <property type="entry name" value="Galactose-binding domain-like"/>
    <property type="match status" value="5"/>
</dbReference>
<dbReference type="Gene3D" id="2.60.120.260">
    <property type="entry name" value="Galactose-binding domain-like"/>
    <property type="match status" value="2"/>
</dbReference>
<dbReference type="Pfam" id="PF08305">
    <property type="entry name" value="NPCBM"/>
    <property type="match status" value="3"/>
</dbReference>
<dbReference type="InterPro" id="IPR042279">
    <property type="entry name" value="Pep_M60_3"/>
</dbReference>
<dbReference type="PROSITE" id="PS51723">
    <property type="entry name" value="PEPTIDASE_M60"/>
    <property type="match status" value="1"/>
</dbReference>
<reference evidence="5 7" key="2">
    <citation type="submission" date="2018-06" db="EMBL/GenBank/DDBJ databases">
        <authorList>
            <consortium name="Pathogen Informatics"/>
            <person name="Doyle S."/>
        </authorList>
    </citation>
    <scope>NUCLEOTIDE SEQUENCE [LARGE SCALE GENOMIC DNA]</scope>
    <source>
        <strain evidence="5 7">NCTC10338</strain>
    </source>
</reference>
<dbReference type="Gene3D" id="2.60.40.10">
    <property type="entry name" value="Immunoglobulins"/>
    <property type="match status" value="3"/>
</dbReference>
<dbReference type="Proteomes" id="UP000238825">
    <property type="component" value="Chromosome"/>
</dbReference>
<evidence type="ECO:0000259" key="2">
    <source>
        <dbReference type="PROSITE" id="PS50022"/>
    </source>
</evidence>
<dbReference type="InterPro" id="IPR032675">
    <property type="entry name" value="LRR_dom_sf"/>
</dbReference>
<dbReference type="SMART" id="SM01276">
    <property type="entry name" value="M60-like"/>
    <property type="match status" value="1"/>
</dbReference>
<sequence length="1934" mass="213953">MKVVKIVTVSALALNFVGGPMNVLATENPSGDIVKTSAEARTNYSIASVKKFELYGTDILKAYDDVFKIAKANIQSITNNGGKYGSSTIDKAIDGDINSHWETGKPNSTSFTNEVIIQFHEASTLNRIVYAARQSSTKGKGFAQQFEIYSSTTDTGDDFTLVSSGQYTGSTGDIVEIQFNPTEFKRLKFVFTKANQDWASASEFQFYKEDAVSDKMATLFTDSTMSAVSDKFNTIDAINQLEVETQGHPFYAQFKEDIDNAKALLSNEKITATTALTSSFSHYANEAYSKLFRMDKANIKEITNNGGHYASAVIKNAIDGDVHTYWETNKSNTATFSNEVEVEFIEPVTLNRIIYGARPSDRKGFAEEFEIYASQTSKGETYELVSTGKHNMVAGLVEAKFAPTTFKRLKFKFTKSNQNWATLSELAFYKEDALDDKMAQLFTDGTMNTVSPAFNSIEHMNALEEEAKTHPLYAIYKDNIELAKKIMNGEVVTEGRIIVAEQHGDMVKHANQQLKFGFGNNLQPTGLAAQPGDQITVYVDASTTGPLPCLAFSQQEGAWNSWRQGVSLKVGKNVITVPAIPKTSYNKKAVTPGGTIYIENPYTAEQQGKAPTLRFEGVERIPFATKSTNVEEFKQFLIDYKKKIDEDIAKHPNVEDRKVLDIVEVVGDHLFWTGTATGAYKTYIENGYSPLQTIESYNRLMDELFKYYGLDGRSEKHDPKLIRENVRLAQPYAYMYAAGDHIGTLDDVVADILVPIEEKGGSWGLIHEIGHRMDIGVRTIGEVTNNMLPQHMSALYGKIDGRIPYEANVYKNVLKENTKDYNDQGLFEKLAVYWQLEMYSPGYWGKLNALYREKNVTLTDGERSKQQYLVEFSSEALGLDLSEHFARHGFVVTDETRAKTSKYPKPDKKIWYLNNSAVDYKGNGLKGKAVNVTLASNQATKTNTLYLSVDKEKQDDFLGYEIFRDNELIGFTSTQQFIDQHIDSTKNYTYKVVGYDKQLTALQPVEVKAFTPTLSIEDKVTVKLHQTFNPMDYVKAISYSGKDITNTVVIKSNTVDMTKKGIYEVVYEINDEGIQETKTMTVNVVSDMQYISDMTASSAKVGWGSLQKDKSVAGGTITLLRQGVEATYAKGLGAHANSEIVYNIEGKGFTFFESYIGIDQVAKGKASSATFEVWVDGEKKFASDVFKANTDHGYIHIPVTGAKEVKLITTDANDSGNSSDHTIWADAKFGKDSSQPTLTLPEDLTMVKLNSDFDLLSDVTATDIEDGDVSNQIQVTANGFNTKKTGTYHVDYTVTDSDHNVVTATRTVYVYSDEKFASDIGWQSAQTAYSTVNKDKASSGGSIKVLTNGEVKTFAKGIGTHANSEIVYDLTGKYYDYFETLVGIDRNIAENTNSSVTFKILADGQEIYNSGVMKYQTEAKLVRVPLAGVNELKLIAHDSGNGNASDHANFADAKFYVSNGIPELTIAKSIATKVGTPITMDDSYVATDAEDGDLTSQVQVTGLDQVNFDRAGRYDITYTVVDSDGNKVSKKRMISVVNMDDYHYLTDFQWHSTQNSYTAPLKDVSISHNAIRLTGDDGREKAYERGIGAHSNSTIIYDLSDKNADFFTAFVGVDRQMYGTVGSVTFQVFVDGEKQFDSGLMQSRDPQQYIEVSITGAKELKLVVTDGGNGNGSDHASWGDTKLHFANAERVFTQTLTLALEDAKAIPIENYTAESIRALQASIAKAEEVLANPQATQAQIDEALEELTRTKAALIAIDFTQIIPIADNNLKQAIQQTLGLSGEITLGDMITLTSLHAPNARITNLDGLQYAKNLTSLDISANSITDFSPLQSLGALDTITAQPQVVEVSSLTGPIATVENLVKGLDGQYLNPYQIGLRNTKTMKEIYVDVEQLTPNTDHFTIDLSHEEQGTYMLIIAYKLNEDTRIQLTYYVKN</sequence>
<dbReference type="Gene3D" id="1.10.390.30">
    <property type="entry name" value="Peptidase M60, enhancin-like domain 3"/>
    <property type="match status" value="1"/>
</dbReference>
<dbReference type="Pfam" id="PF07554">
    <property type="entry name" value="FIVAR"/>
    <property type="match status" value="1"/>
</dbReference>
<dbReference type="Gene3D" id="3.40.390.80">
    <property type="entry name" value="Peptidase M60, enhancin-like domain 2"/>
    <property type="match status" value="1"/>
</dbReference>
<dbReference type="Proteomes" id="UP000255295">
    <property type="component" value="Unassembled WGS sequence"/>
</dbReference>
<name>A0A2S0JWZ4_LYSSH</name>
<feature type="chain" id="PRO_5030054861" evidence="1">
    <location>
        <begin position="26"/>
        <end position="1934"/>
    </location>
</feature>
<evidence type="ECO:0000256" key="1">
    <source>
        <dbReference type="SAM" id="SignalP"/>
    </source>
</evidence>
<dbReference type="GeneID" id="48275531"/>
<dbReference type="InterPro" id="IPR000421">
    <property type="entry name" value="FA58C"/>
</dbReference>
<dbReference type="Gene3D" id="1.20.1270.70">
    <property type="entry name" value="Designed single chain three-helix bundle"/>
    <property type="match status" value="1"/>
</dbReference>
<evidence type="ECO:0000313" key="6">
    <source>
        <dbReference type="Proteomes" id="UP000238825"/>
    </source>
</evidence>
<dbReference type="InterPro" id="IPR038637">
    <property type="entry name" value="NPCBM_sf"/>
</dbReference>
<dbReference type="EMBL" id="UFSZ01000001">
    <property type="protein sequence ID" value="SUV18609.1"/>
    <property type="molecule type" value="Genomic_DNA"/>
</dbReference>
<evidence type="ECO:0000313" key="5">
    <source>
        <dbReference type="EMBL" id="SUV18609.1"/>
    </source>
</evidence>
<gene>
    <name evidence="4" type="ORF">LS41612_04930</name>
    <name evidence="5" type="ORF">NCTC10338_03787</name>
</gene>
<evidence type="ECO:0000313" key="4">
    <source>
        <dbReference type="EMBL" id="AVK95662.1"/>
    </source>
</evidence>
<evidence type="ECO:0000259" key="3">
    <source>
        <dbReference type="PROSITE" id="PS51723"/>
    </source>
</evidence>
<dbReference type="InterPro" id="IPR013783">
    <property type="entry name" value="Ig-like_fold"/>
</dbReference>
<feature type="signal peptide" evidence="1">
    <location>
        <begin position="1"/>
        <end position="25"/>
    </location>
</feature>
<dbReference type="PROSITE" id="PS50022">
    <property type="entry name" value="FA58C_3"/>
    <property type="match status" value="1"/>
</dbReference>
<dbReference type="InterPro" id="IPR013222">
    <property type="entry name" value="Glyco_hyd_98_carb-bd"/>
</dbReference>
<organism evidence="4 6">
    <name type="scientific">Lysinibacillus sphaericus</name>
    <name type="common">Bacillus sphaericus</name>
    <dbReference type="NCBI Taxonomy" id="1421"/>
    <lineage>
        <taxon>Bacteria</taxon>
        <taxon>Bacillati</taxon>
        <taxon>Bacillota</taxon>
        <taxon>Bacilli</taxon>
        <taxon>Bacillales</taxon>
        <taxon>Bacillaceae</taxon>
        <taxon>Lysinibacillus</taxon>
    </lineage>
</organism>
<accession>A0A2S0JWZ4</accession>